<evidence type="ECO:0000256" key="1">
    <source>
        <dbReference type="ARBA" id="ARBA00022723"/>
    </source>
</evidence>
<dbReference type="InterPro" id="IPR044817">
    <property type="entry name" value="SBP-like"/>
</dbReference>
<gene>
    <name evidence="7" type="ORF">JRO89_XS05G0125800</name>
</gene>
<dbReference type="SUPFAM" id="SSF103612">
    <property type="entry name" value="SBT domain"/>
    <property type="match status" value="1"/>
</dbReference>
<keyword evidence="8" id="KW-1185">Reference proteome</keyword>
<reference evidence="7 8" key="1">
    <citation type="submission" date="2021-02" db="EMBL/GenBank/DDBJ databases">
        <title>Plant Genome Project.</title>
        <authorList>
            <person name="Zhang R.-G."/>
        </authorList>
    </citation>
    <scope>NUCLEOTIDE SEQUENCE [LARGE SCALE GENOMIC DNA]</scope>
    <source>
        <tissue evidence="7">Leaves</tissue>
    </source>
</reference>
<dbReference type="Proteomes" id="UP000827721">
    <property type="component" value="Unassembled WGS sequence"/>
</dbReference>
<dbReference type="PANTHER" id="PTHR31251:SF207">
    <property type="entry name" value="SQUAMOSA PROMOTER-BINDING-LIKE PROTEIN 13A-RELATED"/>
    <property type="match status" value="1"/>
</dbReference>
<organism evidence="7 8">
    <name type="scientific">Xanthoceras sorbifolium</name>
    <dbReference type="NCBI Taxonomy" id="99658"/>
    <lineage>
        <taxon>Eukaryota</taxon>
        <taxon>Viridiplantae</taxon>
        <taxon>Streptophyta</taxon>
        <taxon>Embryophyta</taxon>
        <taxon>Tracheophyta</taxon>
        <taxon>Spermatophyta</taxon>
        <taxon>Magnoliopsida</taxon>
        <taxon>eudicotyledons</taxon>
        <taxon>Gunneridae</taxon>
        <taxon>Pentapetalae</taxon>
        <taxon>rosids</taxon>
        <taxon>malvids</taxon>
        <taxon>Sapindales</taxon>
        <taxon>Sapindaceae</taxon>
        <taxon>Xanthoceroideae</taxon>
        <taxon>Xanthoceras</taxon>
    </lineage>
</organism>
<feature type="signal peptide" evidence="5">
    <location>
        <begin position="1"/>
        <end position="17"/>
    </location>
</feature>
<dbReference type="Pfam" id="PF03110">
    <property type="entry name" value="SBP"/>
    <property type="match status" value="1"/>
</dbReference>
<dbReference type="PANTHER" id="PTHR31251">
    <property type="entry name" value="SQUAMOSA PROMOTER-BINDING-LIKE PROTEIN 4"/>
    <property type="match status" value="1"/>
</dbReference>
<evidence type="ECO:0000259" key="6">
    <source>
        <dbReference type="PROSITE" id="PS51141"/>
    </source>
</evidence>
<dbReference type="PROSITE" id="PS51141">
    <property type="entry name" value="ZF_SBP"/>
    <property type="match status" value="1"/>
</dbReference>
<evidence type="ECO:0000313" key="7">
    <source>
        <dbReference type="EMBL" id="KAH7570523.1"/>
    </source>
</evidence>
<keyword evidence="5" id="KW-0732">Signal</keyword>
<sequence length="466" mass="50921">MHYLIVFSLLTLNNSCSYKPPIISCSLCPGPGPASRQTHCLDSVAETFVHIPLGVCIYATELCGSHHSQGQKKLALPVLEFCNSQELDGDRELLKENVPLERRHSSNYFFFSSFFWVQPVAEEEFTKVVCGLETIVKSQKFLSLFLMESSASNSSKRARTPGNGAQVPSCLVDGCTADLSKCRDYHRRHKVCELHSKTPIVTIQGQEQRFCQQCSRFHSLVEFDEGKRSCRKRLDGHNRRRRKPQHDSLSINSGRFFPNHQGTKFIPFGSPRLFSTSAVTSAWAGIAKAKSDAMLQSHPSEIDFSNSSWFHGSSSHNYKGGKPFPFLEGTDSTLPGDSVCKPLVAANSSLSCNGGSSSPKAFSDGLSQAINSSRALSLLSSPPPQAETREISLSHMVVQTDSIPPAQSLIPSMSYSGLGVEGEPMGSSLVSDGSSNANLHVHDMFQIGPEGLSTSGTHHTLSFSWE</sequence>
<evidence type="ECO:0000256" key="4">
    <source>
        <dbReference type="PROSITE-ProRule" id="PRU00470"/>
    </source>
</evidence>
<comment type="caution">
    <text evidence="7">The sequence shown here is derived from an EMBL/GenBank/DDBJ whole genome shotgun (WGS) entry which is preliminary data.</text>
</comment>
<keyword evidence="1" id="KW-0479">Metal-binding</keyword>
<dbReference type="InterPro" id="IPR004333">
    <property type="entry name" value="SBP_dom"/>
</dbReference>
<protein>
    <recommendedName>
        <fullName evidence="6">SBP-type domain-containing protein</fullName>
    </recommendedName>
</protein>
<evidence type="ECO:0000256" key="2">
    <source>
        <dbReference type="ARBA" id="ARBA00022771"/>
    </source>
</evidence>
<accession>A0ABQ8I1N6</accession>
<feature type="chain" id="PRO_5046969724" description="SBP-type domain-containing protein" evidence="5">
    <location>
        <begin position="18"/>
        <end position="466"/>
    </location>
</feature>
<proteinExistence type="predicted"/>
<evidence type="ECO:0000313" key="8">
    <source>
        <dbReference type="Proteomes" id="UP000827721"/>
    </source>
</evidence>
<dbReference type="InterPro" id="IPR036893">
    <property type="entry name" value="SBP_sf"/>
</dbReference>
<keyword evidence="2 4" id="KW-0863">Zinc-finger</keyword>
<evidence type="ECO:0000256" key="5">
    <source>
        <dbReference type="SAM" id="SignalP"/>
    </source>
</evidence>
<feature type="domain" description="SBP-type" evidence="6">
    <location>
        <begin position="167"/>
        <end position="244"/>
    </location>
</feature>
<dbReference type="Gene3D" id="4.10.1100.10">
    <property type="entry name" value="Transcription factor, SBP-box domain"/>
    <property type="match status" value="1"/>
</dbReference>
<keyword evidence="3" id="KW-0862">Zinc</keyword>
<evidence type="ECO:0000256" key="3">
    <source>
        <dbReference type="ARBA" id="ARBA00022833"/>
    </source>
</evidence>
<name>A0ABQ8I1N6_9ROSI</name>
<dbReference type="EMBL" id="JAFEMO010000005">
    <property type="protein sequence ID" value="KAH7570523.1"/>
    <property type="molecule type" value="Genomic_DNA"/>
</dbReference>